<feature type="chain" id="PRO_5031174816" evidence="5">
    <location>
        <begin position="24"/>
        <end position="142"/>
    </location>
</feature>
<dbReference type="RefSeq" id="WP_179634277.1">
    <property type="nucleotide sequence ID" value="NZ_CAXYYM010000005.1"/>
</dbReference>
<dbReference type="InterPro" id="IPR036909">
    <property type="entry name" value="Cyt_c-like_dom_sf"/>
</dbReference>
<feature type="domain" description="Cytochrome c" evidence="6">
    <location>
        <begin position="25"/>
        <end position="140"/>
    </location>
</feature>
<dbReference type="Proteomes" id="UP000518288">
    <property type="component" value="Unassembled WGS sequence"/>
</dbReference>
<keyword evidence="1 4" id="KW-0349">Heme</keyword>
<keyword evidence="8" id="KW-1185">Reference proteome</keyword>
<comment type="caution">
    <text evidence="7">The sequence shown here is derived from an EMBL/GenBank/DDBJ whole genome shotgun (WGS) entry which is preliminary data.</text>
</comment>
<keyword evidence="5" id="KW-0732">Signal</keyword>
<dbReference type="AlphaFoldDB" id="A0A7Y9QZJ0"/>
<evidence type="ECO:0000256" key="5">
    <source>
        <dbReference type="SAM" id="SignalP"/>
    </source>
</evidence>
<dbReference type="GO" id="GO:0020037">
    <property type="term" value="F:heme binding"/>
    <property type="evidence" value="ECO:0007669"/>
    <property type="project" value="InterPro"/>
</dbReference>
<name>A0A7Y9QZJ0_9BURK</name>
<accession>A0A7Y9QZJ0</accession>
<evidence type="ECO:0000313" key="8">
    <source>
        <dbReference type="Proteomes" id="UP000518288"/>
    </source>
</evidence>
<feature type="signal peptide" evidence="5">
    <location>
        <begin position="1"/>
        <end position="23"/>
    </location>
</feature>
<dbReference type="EMBL" id="JACCFH010000001">
    <property type="protein sequence ID" value="NYG33514.1"/>
    <property type="molecule type" value="Genomic_DNA"/>
</dbReference>
<dbReference type="Gene3D" id="1.10.760.10">
    <property type="entry name" value="Cytochrome c-like domain"/>
    <property type="match status" value="1"/>
</dbReference>
<dbReference type="SUPFAM" id="SSF46626">
    <property type="entry name" value="Cytochrome c"/>
    <property type="match status" value="1"/>
</dbReference>
<evidence type="ECO:0000256" key="3">
    <source>
        <dbReference type="ARBA" id="ARBA00023004"/>
    </source>
</evidence>
<evidence type="ECO:0000313" key="7">
    <source>
        <dbReference type="EMBL" id="NYG33514.1"/>
    </source>
</evidence>
<keyword evidence="2 4" id="KW-0479">Metal-binding</keyword>
<dbReference type="Pfam" id="PF00034">
    <property type="entry name" value="Cytochrom_C"/>
    <property type="match status" value="1"/>
</dbReference>
<reference evidence="7 8" key="1">
    <citation type="submission" date="2020-07" db="EMBL/GenBank/DDBJ databases">
        <title>Genomic Encyclopedia of Archaeal and Bacterial Type Strains, Phase II (KMG-II): from individual species to whole genera.</title>
        <authorList>
            <person name="Goeker M."/>
        </authorList>
    </citation>
    <scope>NUCLEOTIDE SEQUENCE [LARGE SCALE GENOMIC DNA]</scope>
    <source>
        <strain evidence="7 8">DSM 21226</strain>
    </source>
</reference>
<keyword evidence="3 4" id="KW-0408">Iron</keyword>
<dbReference type="GO" id="GO:0046872">
    <property type="term" value="F:metal ion binding"/>
    <property type="evidence" value="ECO:0007669"/>
    <property type="project" value="UniProtKB-KW"/>
</dbReference>
<protein>
    <submittedName>
        <fullName evidence="7">Mono/diheme cytochrome c family protein</fullName>
    </submittedName>
</protein>
<dbReference type="InterPro" id="IPR009056">
    <property type="entry name" value="Cyt_c-like_dom"/>
</dbReference>
<evidence type="ECO:0000256" key="2">
    <source>
        <dbReference type="ARBA" id="ARBA00022723"/>
    </source>
</evidence>
<dbReference type="GO" id="GO:0009055">
    <property type="term" value="F:electron transfer activity"/>
    <property type="evidence" value="ECO:0007669"/>
    <property type="project" value="InterPro"/>
</dbReference>
<proteinExistence type="predicted"/>
<gene>
    <name evidence="7" type="ORF">BDD16_002500</name>
</gene>
<evidence type="ECO:0000259" key="6">
    <source>
        <dbReference type="PROSITE" id="PS51007"/>
    </source>
</evidence>
<organism evidence="7 8">
    <name type="scientific">Sphaerotilus montanus</name>
    <dbReference type="NCBI Taxonomy" id="522889"/>
    <lineage>
        <taxon>Bacteria</taxon>
        <taxon>Pseudomonadati</taxon>
        <taxon>Pseudomonadota</taxon>
        <taxon>Betaproteobacteria</taxon>
        <taxon>Burkholderiales</taxon>
        <taxon>Sphaerotilaceae</taxon>
        <taxon>Sphaerotilus</taxon>
    </lineage>
</organism>
<dbReference type="PROSITE" id="PS51007">
    <property type="entry name" value="CYTC"/>
    <property type="match status" value="1"/>
</dbReference>
<sequence length="142" mass="15605">MRVTLPRCVVLTGVWLVSSLAVAQGRFDLGKRVYDNSCASCHGVAAKGDGPLTRYLVKPSPDLTLLARHNGEVFPRDRVAEVIDGRTSTEIGPHGSREMPIWGDVFRKDAGTAGVRGARQVERHAQQRVQALVDYLARLQEK</sequence>
<evidence type="ECO:0000256" key="1">
    <source>
        <dbReference type="ARBA" id="ARBA00022617"/>
    </source>
</evidence>
<evidence type="ECO:0000256" key="4">
    <source>
        <dbReference type="PROSITE-ProRule" id="PRU00433"/>
    </source>
</evidence>